<reference evidence="11 12" key="1">
    <citation type="journal article" date="2024" name="Appl. Environ. Microbiol.">
        <title>Pontiella agarivorans sp. nov., a novel marine anaerobic bacterium capable of degrading macroalgal polysaccharides and fixing nitrogen.</title>
        <authorList>
            <person name="Liu N."/>
            <person name="Kivenson V."/>
            <person name="Peng X."/>
            <person name="Cui Z."/>
            <person name="Lankiewicz T.S."/>
            <person name="Gosselin K.M."/>
            <person name="English C.J."/>
            <person name="Blair E.M."/>
            <person name="O'Malley M.A."/>
            <person name="Valentine D.L."/>
        </authorList>
    </citation>
    <scope>NUCLEOTIDE SEQUENCE [LARGE SCALE GENOMIC DNA]</scope>
    <source>
        <strain evidence="11 12">NLcol2</strain>
    </source>
</reference>
<dbReference type="Pfam" id="PF02682">
    <property type="entry name" value="CT_C_D"/>
    <property type="match status" value="1"/>
</dbReference>
<dbReference type="SUPFAM" id="SSF56059">
    <property type="entry name" value="Glutathione synthetase ATP-binding domain-like"/>
    <property type="match status" value="1"/>
</dbReference>
<evidence type="ECO:0000259" key="8">
    <source>
        <dbReference type="PROSITE" id="PS50968"/>
    </source>
</evidence>
<dbReference type="NCBIfam" id="TIGR02712">
    <property type="entry name" value="urea_carbox"/>
    <property type="match status" value="1"/>
</dbReference>
<feature type="domain" description="Biotin carboxylation" evidence="10">
    <location>
        <begin position="1"/>
        <end position="444"/>
    </location>
</feature>
<dbReference type="Gene3D" id="3.30.470.20">
    <property type="entry name" value="ATP-grasp fold, B domain"/>
    <property type="match status" value="1"/>
</dbReference>
<dbReference type="Gene3D" id="2.40.100.10">
    <property type="entry name" value="Cyclophilin-like"/>
    <property type="match status" value="2"/>
</dbReference>
<evidence type="ECO:0000256" key="3">
    <source>
        <dbReference type="ARBA" id="ARBA00022741"/>
    </source>
</evidence>
<dbReference type="NCBIfam" id="TIGR00724">
    <property type="entry name" value="urea_amlyse_rel"/>
    <property type="match status" value="1"/>
</dbReference>
<dbReference type="SMART" id="SM00797">
    <property type="entry name" value="AHS2"/>
    <property type="match status" value="1"/>
</dbReference>
<keyword evidence="4" id="KW-0378">Hydrolase</keyword>
<dbReference type="InterPro" id="IPR005479">
    <property type="entry name" value="CPAse_ATP-bd"/>
</dbReference>
<dbReference type="InterPro" id="IPR011054">
    <property type="entry name" value="Rudment_hybrid_motif"/>
</dbReference>
<dbReference type="InterPro" id="IPR003833">
    <property type="entry name" value="CT_C_D"/>
</dbReference>
<dbReference type="Gene3D" id="2.40.50.100">
    <property type="match status" value="1"/>
</dbReference>
<dbReference type="InterPro" id="IPR029000">
    <property type="entry name" value="Cyclophilin-like_dom_sf"/>
</dbReference>
<dbReference type="PANTHER" id="PTHR18866:SF128">
    <property type="entry name" value="UREA AMIDOLYASE"/>
    <property type="match status" value="1"/>
</dbReference>
<feature type="domain" description="Lipoyl-binding" evidence="8">
    <location>
        <begin position="1117"/>
        <end position="1194"/>
    </location>
</feature>
<dbReference type="GO" id="GO:0004847">
    <property type="term" value="F:urea carboxylase activity"/>
    <property type="evidence" value="ECO:0007669"/>
    <property type="project" value="UniProtKB-EC"/>
</dbReference>
<evidence type="ECO:0000313" key="11">
    <source>
        <dbReference type="EMBL" id="MDZ8118955.1"/>
    </source>
</evidence>
<dbReference type="InterPro" id="IPR016185">
    <property type="entry name" value="PreATP-grasp_dom_sf"/>
</dbReference>
<dbReference type="InterPro" id="IPR005481">
    <property type="entry name" value="BC-like_N"/>
</dbReference>
<keyword evidence="3 7" id="KW-0547">Nucleotide-binding</keyword>
<dbReference type="Pfam" id="PF00364">
    <property type="entry name" value="Biotin_lipoyl"/>
    <property type="match status" value="1"/>
</dbReference>
<dbReference type="InterPro" id="IPR003778">
    <property type="entry name" value="CT_A_B"/>
</dbReference>
<evidence type="ECO:0000256" key="6">
    <source>
        <dbReference type="ARBA" id="ARBA00023267"/>
    </source>
</evidence>
<comment type="caution">
    <text evidence="11">The sequence shown here is derived from an EMBL/GenBank/DDBJ whole genome shotgun (WGS) entry which is preliminary data.</text>
</comment>
<dbReference type="PROSITE" id="PS50968">
    <property type="entry name" value="BIOTINYL_LIPOYL"/>
    <property type="match status" value="1"/>
</dbReference>
<dbReference type="SMART" id="SM00796">
    <property type="entry name" value="AHS1"/>
    <property type="match status" value="1"/>
</dbReference>
<protein>
    <submittedName>
        <fullName evidence="11">Urea carboxylase</fullName>
        <ecNumber evidence="11">6.3.4.6</ecNumber>
    </submittedName>
</protein>
<dbReference type="InterPro" id="IPR014084">
    <property type="entry name" value="Urea_COase"/>
</dbReference>
<organism evidence="11 12">
    <name type="scientific">Pontiella agarivorans</name>
    <dbReference type="NCBI Taxonomy" id="3038953"/>
    <lineage>
        <taxon>Bacteria</taxon>
        <taxon>Pseudomonadati</taxon>
        <taxon>Kiritimatiellota</taxon>
        <taxon>Kiritimatiellia</taxon>
        <taxon>Kiritimatiellales</taxon>
        <taxon>Pontiellaceae</taxon>
        <taxon>Pontiella</taxon>
    </lineage>
</organism>
<dbReference type="SUPFAM" id="SSF50891">
    <property type="entry name" value="Cyclophilin-like"/>
    <property type="match status" value="2"/>
</dbReference>
<keyword evidence="2 11" id="KW-0436">Ligase</keyword>
<keyword evidence="6" id="KW-0092">Biotin</keyword>
<dbReference type="InterPro" id="IPR005482">
    <property type="entry name" value="Biotin_COase_C"/>
</dbReference>
<keyword evidence="12" id="KW-1185">Reference proteome</keyword>
<dbReference type="SMART" id="SM00878">
    <property type="entry name" value="Biotin_carb_C"/>
    <property type="match status" value="1"/>
</dbReference>
<name>A0ABU5MXN5_9BACT</name>
<dbReference type="Gene3D" id="3.30.1360.40">
    <property type="match status" value="1"/>
</dbReference>
<dbReference type="InterPro" id="IPR011053">
    <property type="entry name" value="Single_hybrid_motif"/>
</dbReference>
<evidence type="ECO:0000256" key="2">
    <source>
        <dbReference type="ARBA" id="ARBA00022598"/>
    </source>
</evidence>
<dbReference type="InterPro" id="IPR050856">
    <property type="entry name" value="Biotin_carboxylase_complex"/>
</dbReference>
<dbReference type="EC" id="6.3.4.6" evidence="11"/>
<dbReference type="EMBL" id="JARVCO010000010">
    <property type="protein sequence ID" value="MDZ8118955.1"/>
    <property type="molecule type" value="Genomic_DNA"/>
</dbReference>
<accession>A0ABU5MXN5</accession>
<dbReference type="SUPFAM" id="SSF51230">
    <property type="entry name" value="Single hybrid motif"/>
    <property type="match status" value="1"/>
</dbReference>
<dbReference type="Pfam" id="PF02785">
    <property type="entry name" value="Biotin_carb_C"/>
    <property type="match status" value="1"/>
</dbReference>
<sequence>MFKKVLVANRGEIACRIIRTLKEMGIAAVAVYSDADADAEHVAMADEAYNIGPALAKESYLNTDKILSVMKENNVEAVHPGYGFLSENVEFRKMCLEQGIEFIGPEESHILEFGLKHMARDLAESAGVPLVPGTPLLNSMEEALEAAEHIGYPVMLKSTAGGGGIGMRICNESDELEAHYDTIKRLGKNYFKDEGVFLEKYIRTSRHIEVQVFGNGKGDVVVLGERDCSVQRRNQKVIEETPAPNITEETRTALHAAAKTLTEKVSYRSAGTVEFIYDTETGQFYFLEVNTRLQVEHGITEEVFGVDLVRWMVELAAGEDPTPGNFELKPSGCAMEFRVYAEDPGKDYQPSSGIITKAEFPEGIRVDKWVETGTEVSAYYDPLLAKVIVTGETRDETIARSIDALTATSLCGFETNIFLMKQVLENKIFQSGEVFTGLLNTFDYSVSTIEVVVPGTQTTVQDVPGRTGFWGVGVPPSGPMDMLSFRIANRLVGNEEKAAALEMTMSGGSYKFNCAATVAVAGGDLTVMLNEAVVPQHEAFEVKAGDTVSVSAFYKGQRAYLAVRGGLDVPDYMGSKSTFILGRFGGHAGRALTAGDVLHIGDAVSKDWTMKKLPETAVPEISNHWKVGVMYGPHGAPDFFTEQDIETFLEHEWEVHFNSSRTGVRLIGPKPEWARTDGGEAGLHPSNIHDNAYAVGAIDFTGDMPVILGPDGPSLGGFVCPVTVVGAELWKIGQLKPGDTVQFIPVTLEEAGRLEKENAALIQSGEPMTVPNYATIEDTPAIIGTWNEDDEFEKVVCRQAGDQYLLLEFGPLQLDLRLRFKVHAWNLKFEELNLPGIIDMTPGIRSFQLHFDPAVLSRTQLLELIDSLIKELGENPPEEVESRIVHLPLSWDDPQTRVAIEKYMSSVRKDAPWCPSNIEFIRRINGLDSIQDVQNILFDASYLVMGLGDVYLGAPVATPLDPRHRLVTTKYNPARTWTPENAVGIGGAYMCVYGMEGPGGYQFVGRTVQMWNRYHQTKEFEPGKPWLLQPFDQIRFYLVGGDELMQMRRDFLKGRFSLKIEKTTFNINAYNTFLEENAEAIDAFKTTQQAAFAKEYQHWVDNDLLTFEEAVQQVSSEETEIMDGAEAVTASVAGSVWQCKVEVGDTVEAGDEAVVLESMKTEIPVIAPVAGEVVQLFCKPGDTVKQGQAVCSIKSK</sequence>
<dbReference type="PROSITE" id="PS50979">
    <property type="entry name" value="BC"/>
    <property type="match status" value="1"/>
</dbReference>
<comment type="cofactor">
    <cofactor evidence="1">
        <name>biotin</name>
        <dbReference type="ChEBI" id="CHEBI:57586"/>
    </cofactor>
</comment>
<feature type="domain" description="ATP-grasp" evidence="9">
    <location>
        <begin position="120"/>
        <end position="317"/>
    </location>
</feature>
<evidence type="ECO:0000256" key="7">
    <source>
        <dbReference type="PROSITE-ProRule" id="PRU00409"/>
    </source>
</evidence>
<dbReference type="Pfam" id="PF00289">
    <property type="entry name" value="Biotin_carb_N"/>
    <property type="match status" value="1"/>
</dbReference>
<dbReference type="PANTHER" id="PTHR18866">
    <property type="entry name" value="CARBOXYLASE:PYRUVATE/ACETYL-COA/PROPIONYL-COA CARBOXYLASE"/>
    <property type="match status" value="1"/>
</dbReference>
<dbReference type="CDD" id="cd06850">
    <property type="entry name" value="biotinyl_domain"/>
    <property type="match status" value="1"/>
</dbReference>
<proteinExistence type="predicted"/>
<evidence type="ECO:0000313" key="12">
    <source>
        <dbReference type="Proteomes" id="UP001290861"/>
    </source>
</evidence>
<dbReference type="SUPFAM" id="SSF160467">
    <property type="entry name" value="PH0987 N-terminal domain-like"/>
    <property type="match status" value="1"/>
</dbReference>
<gene>
    <name evidence="11" type="primary">uca</name>
    <name evidence="11" type="ORF">P9H32_09975</name>
</gene>
<dbReference type="InterPro" id="IPR011761">
    <property type="entry name" value="ATP-grasp"/>
</dbReference>
<dbReference type="RefSeq" id="WP_322608748.1">
    <property type="nucleotide sequence ID" value="NZ_JARVCO010000010.1"/>
</dbReference>
<dbReference type="Proteomes" id="UP001290861">
    <property type="component" value="Unassembled WGS sequence"/>
</dbReference>
<dbReference type="PROSITE" id="PS50975">
    <property type="entry name" value="ATP_GRASP"/>
    <property type="match status" value="1"/>
</dbReference>
<keyword evidence="5 7" id="KW-0067">ATP-binding</keyword>
<evidence type="ECO:0000256" key="5">
    <source>
        <dbReference type="ARBA" id="ARBA00022840"/>
    </source>
</evidence>
<dbReference type="InterPro" id="IPR000089">
    <property type="entry name" value="Biotin_lipoyl"/>
</dbReference>
<dbReference type="PROSITE" id="PS00866">
    <property type="entry name" value="CPSASE_1"/>
    <property type="match status" value="1"/>
</dbReference>
<evidence type="ECO:0000259" key="10">
    <source>
        <dbReference type="PROSITE" id="PS50979"/>
    </source>
</evidence>
<dbReference type="SUPFAM" id="SSF51246">
    <property type="entry name" value="Rudiment single hybrid motif"/>
    <property type="match status" value="1"/>
</dbReference>
<dbReference type="Pfam" id="PF02626">
    <property type="entry name" value="CT_A_B"/>
    <property type="match status" value="1"/>
</dbReference>
<dbReference type="PROSITE" id="PS00867">
    <property type="entry name" value="CPSASE_2"/>
    <property type="match status" value="1"/>
</dbReference>
<dbReference type="SUPFAM" id="SSF52440">
    <property type="entry name" value="PreATP-grasp domain"/>
    <property type="match status" value="1"/>
</dbReference>
<dbReference type="InterPro" id="IPR011764">
    <property type="entry name" value="Biotin_carboxylation_dom"/>
</dbReference>
<dbReference type="Pfam" id="PF02786">
    <property type="entry name" value="CPSase_L_D2"/>
    <property type="match status" value="1"/>
</dbReference>
<evidence type="ECO:0000256" key="1">
    <source>
        <dbReference type="ARBA" id="ARBA00001953"/>
    </source>
</evidence>
<evidence type="ECO:0000256" key="4">
    <source>
        <dbReference type="ARBA" id="ARBA00022801"/>
    </source>
</evidence>
<evidence type="ECO:0000259" key="9">
    <source>
        <dbReference type="PROSITE" id="PS50975"/>
    </source>
</evidence>